<comment type="catalytic activity">
    <reaction evidence="10">
        <text>N(4)-(alpha-D-Man-(1-&gt;2)-alpha-D-Man-(1-&gt;2)-alpha-D-Man-(1-&gt;3)-[alpha-D-Man-(1-&gt;2)-alpha-D-Man-(1-&gt;3)-[alpha-D-Man-(1-&gt;2)-alpha-D-Man-(1-&gt;6)]-alpha-D-Man-(1-&gt;6)]-beta-D-Man-(1-&gt;4)-beta-D-GlcNAc-(1-&gt;4)-beta-D-GlcNAc)-L-asparaginyl-[protein] (N-glucan mannose isomer 9A1,2,3B1,2,3) + 4 H2O = N(4)-(alpha-D-Man-(1-&gt;3)-[alpha-D-Man-(1-&gt;3)-[alpha-D-Man-(1-&gt;6)]-alpha-D-Man-(1-&gt;6)]-beta-D-Man-(1-&gt;4)-beta-D-GlcNAc-(1-&gt;4)-beta-D-GlcNAc)-L-asparaginyl-[protein] (N-glucan mannose isomer 5A1,2) + 4 beta-D-mannose</text>
        <dbReference type="Rhea" id="RHEA:56008"/>
        <dbReference type="Rhea" id="RHEA-COMP:14356"/>
        <dbReference type="Rhea" id="RHEA-COMP:14367"/>
        <dbReference type="ChEBI" id="CHEBI:15377"/>
        <dbReference type="ChEBI" id="CHEBI:28563"/>
        <dbReference type="ChEBI" id="CHEBI:59087"/>
        <dbReference type="ChEBI" id="CHEBI:139493"/>
        <dbReference type="EC" id="3.2.1.113"/>
    </reaction>
</comment>
<evidence type="ECO:0000256" key="12">
    <source>
        <dbReference type="PIRSR" id="PIRSR601382-2"/>
    </source>
</evidence>
<dbReference type="Pfam" id="PF01532">
    <property type="entry name" value="Glyco_hydro_47"/>
    <property type="match status" value="1"/>
</dbReference>
<feature type="chain" id="PRO_5032736885" description="alpha-1,2-Mannosidase" evidence="15">
    <location>
        <begin position="21"/>
        <end position="557"/>
    </location>
</feature>
<keyword evidence="12" id="KW-0479">Metal-binding</keyword>
<proteinExistence type="inferred from homology"/>
<evidence type="ECO:0000256" key="13">
    <source>
        <dbReference type="PIRSR" id="PIRSR601382-3"/>
    </source>
</evidence>
<dbReference type="InterPro" id="IPR012341">
    <property type="entry name" value="6hp_glycosidase-like_sf"/>
</dbReference>
<comment type="pathway">
    <text evidence="2">Protein modification; protein glycosylation.</text>
</comment>
<dbReference type="Gene3D" id="1.50.10.10">
    <property type="match status" value="1"/>
</dbReference>
<dbReference type="GO" id="GO:0005509">
    <property type="term" value="F:calcium ion binding"/>
    <property type="evidence" value="ECO:0007669"/>
    <property type="project" value="InterPro"/>
</dbReference>
<sequence length="557" mass="61434">MPSPFATAFVLASLSFTTLAVPHNPQQERRQSYSSSAVTAADRKAAVKEAFTFAWDGYHKYAFPHDELHPIANNYSDSRNGWGASAVDAFSTAIVMESQEIVDVILNWIPTINFDKTDTQVSLFETTIRYVAGLLAGYDLLKGPLCKLNSNDTALDGVLKQAARLADNLAFAFDTPTGIPSNNLYFNPPRTDGSTTNGIATIGTLVLEWTHLSDLTGNNTYAELTQKAETYLLRPKPEYNSPWPGLLGTNVDINTGLFVDASGGWVGADDSYYEYLIKMYVYDSTRFGEYKDRWIAAADSSIEHLASHPSTRPDLTFMAAYENKTRVFVSEHLACFDGGNFLLAGLVLKDQKYIDFGLDLVAGCEDTYNSTLTGIGPEIFRWVESDTSANDPHNPPPSADQLAFYQKAGFYIDNAQYVLRPEVLESFYYAYRATGDQKYREWSWNGFVAINATARYVGTLIGLAPPSSVNLPITHGRELTFSHRNRTGSGFAELNDVNAPNGGGFGDFQDSFLFAEVLKYAYLIHGDDEEYQVGAGGVNQWVFNTEAHPLKVAGPPL</sequence>
<dbReference type="Proteomes" id="UP000672032">
    <property type="component" value="Chromosome 1"/>
</dbReference>
<dbReference type="InterPro" id="IPR050749">
    <property type="entry name" value="Glycosyl_Hydrolase_47"/>
</dbReference>
<dbReference type="InterPro" id="IPR036026">
    <property type="entry name" value="Seven-hairpin_glycosidases"/>
</dbReference>
<dbReference type="GO" id="GO:0004571">
    <property type="term" value="F:mannosyl-oligosaccharide 1,2-alpha-mannosidase activity"/>
    <property type="evidence" value="ECO:0007669"/>
    <property type="project" value="UniProtKB-EC"/>
</dbReference>
<evidence type="ECO:0000256" key="10">
    <source>
        <dbReference type="ARBA" id="ARBA00048605"/>
    </source>
</evidence>
<evidence type="ECO:0000256" key="1">
    <source>
        <dbReference type="ARBA" id="ARBA00001913"/>
    </source>
</evidence>
<dbReference type="GO" id="GO:0016020">
    <property type="term" value="C:membrane"/>
    <property type="evidence" value="ECO:0007669"/>
    <property type="project" value="InterPro"/>
</dbReference>
<dbReference type="UniPathway" id="UPA00378"/>
<feature type="signal peptide" evidence="15">
    <location>
        <begin position="1"/>
        <end position="20"/>
    </location>
</feature>
<gene>
    <name evidence="16" type="ORF">DSL72_004595</name>
</gene>
<dbReference type="FunFam" id="1.50.10.10:FF:000047">
    <property type="entry name" value="Mannosyl-oligosaccharide alpha-1,2-mannosidase"/>
    <property type="match status" value="1"/>
</dbReference>
<keyword evidence="6 13" id="KW-1015">Disulfide bond</keyword>
<keyword evidence="12" id="KW-0106">Calcium</keyword>
<feature type="active site" evidence="11">
    <location>
        <position position="270"/>
    </location>
</feature>
<dbReference type="EMBL" id="CP063405">
    <property type="protein sequence ID" value="QSZ30075.1"/>
    <property type="molecule type" value="Genomic_DNA"/>
</dbReference>
<feature type="active site" description="Proton donor" evidence="11">
    <location>
        <position position="378"/>
    </location>
</feature>
<keyword evidence="7" id="KW-0325">Glycoprotein</keyword>
<evidence type="ECO:0000256" key="8">
    <source>
        <dbReference type="ARBA" id="ARBA00023295"/>
    </source>
</evidence>
<evidence type="ECO:0000256" key="9">
    <source>
        <dbReference type="ARBA" id="ARBA00047669"/>
    </source>
</evidence>
<keyword evidence="4 15" id="KW-0732">Signal</keyword>
<name>A0A8A3NWK4_9HELO</name>
<reference evidence="16" key="1">
    <citation type="submission" date="2020-10" db="EMBL/GenBank/DDBJ databases">
        <title>Genome Sequence of Monilinia vaccinii-corymbosi Sheds Light on Mummy Berry Disease Infection of Blueberry and Mating Type.</title>
        <authorList>
            <person name="Yow A.G."/>
            <person name="Zhang Y."/>
            <person name="Bansal K."/>
            <person name="Eacker S.M."/>
            <person name="Sullivan S."/>
            <person name="Liachko I."/>
            <person name="Cubeta M.A."/>
            <person name="Rollins J.A."/>
            <person name="Ashrafi H."/>
        </authorList>
    </citation>
    <scope>NUCLEOTIDE SEQUENCE</scope>
    <source>
        <strain evidence="16">RL-1</strain>
    </source>
</reference>
<evidence type="ECO:0000313" key="16">
    <source>
        <dbReference type="EMBL" id="QSZ30075.1"/>
    </source>
</evidence>
<evidence type="ECO:0000256" key="5">
    <source>
        <dbReference type="ARBA" id="ARBA00022801"/>
    </source>
</evidence>
<evidence type="ECO:0000256" key="14">
    <source>
        <dbReference type="RuleBase" id="RU361193"/>
    </source>
</evidence>
<evidence type="ECO:0000256" key="15">
    <source>
        <dbReference type="SAM" id="SignalP"/>
    </source>
</evidence>
<dbReference type="EC" id="3.2.1.-" evidence="14"/>
<dbReference type="SUPFAM" id="SSF48225">
    <property type="entry name" value="Seven-hairpin glycosidases"/>
    <property type="match status" value="1"/>
</dbReference>
<feature type="disulfide bond" evidence="13">
    <location>
        <begin position="335"/>
        <end position="364"/>
    </location>
</feature>
<organism evidence="16 17">
    <name type="scientific">Monilinia vaccinii-corymbosi</name>
    <dbReference type="NCBI Taxonomy" id="61207"/>
    <lineage>
        <taxon>Eukaryota</taxon>
        <taxon>Fungi</taxon>
        <taxon>Dikarya</taxon>
        <taxon>Ascomycota</taxon>
        <taxon>Pezizomycotina</taxon>
        <taxon>Leotiomycetes</taxon>
        <taxon>Helotiales</taxon>
        <taxon>Sclerotiniaceae</taxon>
        <taxon>Monilinia</taxon>
    </lineage>
</organism>
<evidence type="ECO:0000256" key="7">
    <source>
        <dbReference type="ARBA" id="ARBA00023180"/>
    </source>
</evidence>
<dbReference type="PANTHER" id="PTHR11742">
    <property type="entry name" value="MANNOSYL-OLIGOSACCHARIDE ALPHA-1,2-MANNOSIDASE-RELATED"/>
    <property type="match status" value="1"/>
</dbReference>
<dbReference type="PRINTS" id="PR00747">
    <property type="entry name" value="GLYHDRLASE47"/>
</dbReference>
<protein>
    <recommendedName>
        <fullName evidence="14">alpha-1,2-Mannosidase</fullName>
        <ecNumber evidence="14">3.2.1.-</ecNumber>
    </recommendedName>
</protein>
<accession>A0A8A3NWK4</accession>
<dbReference type="GO" id="GO:0036503">
    <property type="term" value="P:ERAD pathway"/>
    <property type="evidence" value="ECO:0007669"/>
    <property type="project" value="UniProtKB-ARBA"/>
</dbReference>
<keyword evidence="5 14" id="KW-0378">Hydrolase</keyword>
<comment type="cofactor">
    <cofactor evidence="1 12">
        <name>Ca(2+)</name>
        <dbReference type="ChEBI" id="CHEBI:29108"/>
    </cofactor>
</comment>
<dbReference type="GO" id="GO:0005975">
    <property type="term" value="P:carbohydrate metabolic process"/>
    <property type="evidence" value="ECO:0007669"/>
    <property type="project" value="InterPro"/>
</dbReference>
<evidence type="ECO:0000256" key="6">
    <source>
        <dbReference type="ARBA" id="ARBA00023157"/>
    </source>
</evidence>
<dbReference type="InterPro" id="IPR001382">
    <property type="entry name" value="Glyco_hydro_47"/>
</dbReference>
<evidence type="ECO:0000256" key="2">
    <source>
        <dbReference type="ARBA" id="ARBA00004922"/>
    </source>
</evidence>
<feature type="active site" description="Proton donor" evidence="11">
    <location>
        <position position="125"/>
    </location>
</feature>
<dbReference type="AlphaFoldDB" id="A0A8A3NWK4"/>
<dbReference type="PANTHER" id="PTHR11742:SF101">
    <property type="entry name" value="MANNOSYL-OLIGOSACCHARIDE ALPHA-1,2-MANNOSIDASE 1B"/>
    <property type="match status" value="1"/>
</dbReference>
<comment type="catalytic activity">
    <reaction evidence="9">
        <text>N(4)-(alpha-D-Man-(1-&gt;2)-alpha-D-Man-(1-&gt;2)-alpha-D-Man-(1-&gt;3)-[alpha-D-Man-(1-&gt;3)-[alpha-D-Man-(1-&gt;2)-alpha-D-Man-(1-&gt;6)]-alpha-D-Man-(1-&gt;6)]-beta-D-Man-(1-&gt;4)-beta-D-GlcNAc-(1-&gt;4)-beta-D-GlcNAc)-L-asparaginyl-[protein] (N-glucan mannose isomer 8A1,2,3B1,3) + 3 H2O = N(4)-(alpha-D-Man-(1-&gt;3)-[alpha-D-Man-(1-&gt;3)-[alpha-D-Man-(1-&gt;6)]-alpha-D-Man-(1-&gt;6)]-beta-D-Man-(1-&gt;4)-beta-D-GlcNAc-(1-&gt;4)-beta-D-GlcNAc)-L-asparaginyl-[protein] (N-glucan mannose isomer 5A1,2) + 3 beta-D-mannose</text>
        <dbReference type="Rhea" id="RHEA:56028"/>
        <dbReference type="Rhea" id="RHEA-COMP:14358"/>
        <dbReference type="Rhea" id="RHEA-COMP:14367"/>
        <dbReference type="ChEBI" id="CHEBI:15377"/>
        <dbReference type="ChEBI" id="CHEBI:28563"/>
        <dbReference type="ChEBI" id="CHEBI:59087"/>
        <dbReference type="ChEBI" id="CHEBI:60628"/>
        <dbReference type="EC" id="3.2.1.113"/>
    </reaction>
</comment>
<evidence type="ECO:0000256" key="4">
    <source>
        <dbReference type="ARBA" id="ARBA00022729"/>
    </source>
</evidence>
<dbReference type="OrthoDB" id="8118055at2759"/>
<feature type="active site" evidence="11">
    <location>
        <position position="422"/>
    </location>
</feature>
<evidence type="ECO:0000256" key="3">
    <source>
        <dbReference type="ARBA" id="ARBA00007658"/>
    </source>
</evidence>
<keyword evidence="8 14" id="KW-0326">Glycosidase</keyword>
<evidence type="ECO:0000256" key="11">
    <source>
        <dbReference type="PIRSR" id="PIRSR601382-1"/>
    </source>
</evidence>
<keyword evidence="17" id="KW-1185">Reference proteome</keyword>
<evidence type="ECO:0000313" key="17">
    <source>
        <dbReference type="Proteomes" id="UP000672032"/>
    </source>
</evidence>
<comment type="similarity">
    <text evidence="3 14">Belongs to the glycosyl hydrolase 47 family.</text>
</comment>
<dbReference type="GO" id="GO:0005783">
    <property type="term" value="C:endoplasmic reticulum"/>
    <property type="evidence" value="ECO:0007669"/>
    <property type="project" value="TreeGrafter"/>
</dbReference>
<feature type="binding site" evidence="12">
    <location>
        <position position="545"/>
    </location>
    <ligand>
        <name>Ca(2+)</name>
        <dbReference type="ChEBI" id="CHEBI:29108"/>
    </ligand>
</feature>